<sequence length="69" mass="8347">MLEVAIMARQSHSAETDFFENAKHTRSKKEEKRKRKAYSADDDSDDDDDEWFDHIDEYDDFQSFTREEH</sequence>
<name>A0A5R9GIK1_9PROT</name>
<protein>
    <submittedName>
        <fullName evidence="2">Uncharacterized protein</fullName>
    </submittedName>
</protein>
<feature type="compositionally biased region" description="Acidic residues" evidence="1">
    <location>
        <begin position="40"/>
        <end position="49"/>
    </location>
</feature>
<feature type="compositionally biased region" description="Basic residues" evidence="1">
    <location>
        <begin position="24"/>
        <end position="37"/>
    </location>
</feature>
<evidence type="ECO:0000256" key="1">
    <source>
        <dbReference type="SAM" id="MobiDB-lite"/>
    </source>
</evidence>
<proteinExistence type="predicted"/>
<dbReference type="EMBL" id="VBRY01000013">
    <property type="protein sequence ID" value="TLS65698.1"/>
    <property type="molecule type" value="Genomic_DNA"/>
</dbReference>
<reference evidence="2 3" key="1">
    <citation type="journal article" date="2019" name="Appl. Environ. Microbiol.">
        <title>Environmental Evidence and Genomic Insight of Iron-oxidizing Bacteria Preference Towards More Corrosion Resistant Stainless Steel at Higher Salinities.</title>
        <authorList>
            <person name="Garrison C.E."/>
            <person name="Price K.A."/>
            <person name="Field E.K."/>
        </authorList>
    </citation>
    <scope>NUCLEOTIDE SEQUENCE [LARGE SCALE GENOMIC DNA]</scope>
    <source>
        <strain evidence="2 3">P3</strain>
    </source>
</reference>
<feature type="region of interest" description="Disordered" evidence="1">
    <location>
        <begin position="17"/>
        <end position="49"/>
    </location>
</feature>
<evidence type="ECO:0000313" key="3">
    <source>
        <dbReference type="Proteomes" id="UP000306585"/>
    </source>
</evidence>
<gene>
    <name evidence="2" type="ORF">FEF65_12035</name>
</gene>
<evidence type="ECO:0000313" key="2">
    <source>
        <dbReference type="EMBL" id="TLS65698.1"/>
    </source>
</evidence>
<organism evidence="2 3">
    <name type="scientific">Mariprofundus erugo</name>
    <dbReference type="NCBI Taxonomy" id="2528639"/>
    <lineage>
        <taxon>Bacteria</taxon>
        <taxon>Pseudomonadati</taxon>
        <taxon>Pseudomonadota</taxon>
        <taxon>Candidatius Mariprofundia</taxon>
        <taxon>Mariprofundales</taxon>
        <taxon>Mariprofundaceae</taxon>
        <taxon>Mariprofundus</taxon>
    </lineage>
</organism>
<dbReference type="RefSeq" id="WP_138240076.1">
    <property type="nucleotide sequence ID" value="NZ_VBRY01000013.1"/>
</dbReference>
<accession>A0A5R9GIK1</accession>
<keyword evidence="3" id="KW-1185">Reference proteome</keyword>
<dbReference type="Proteomes" id="UP000306585">
    <property type="component" value="Unassembled WGS sequence"/>
</dbReference>
<dbReference type="AlphaFoldDB" id="A0A5R9GIK1"/>
<comment type="caution">
    <text evidence="2">The sequence shown here is derived from an EMBL/GenBank/DDBJ whole genome shotgun (WGS) entry which is preliminary data.</text>
</comment>